<dbReference type="EMBL" id="JPOS01000090">
    <property type="protein sequence ID" value="KGE85407.1"/>
    <property type="molecule type" value="Genomic_DNA"/>
</dbReference>
<evidence type="ECO:0000313" key="2">
    <source>
        <dbReference type="Proteomes" id="UP000029736"/>
    </source>
</evidence>
<dbReference type="NCBIfam" id="TIGR02167">
    <property type="entry name" value="Liste_lipo_26"/>
    <property type="match status" value="1"/>
</dbReference>
<dbReference type="InterPro" id="IPR005046">
    <property type="entry name" value="DUF285"/>
</dbReference>
<evidence type="ECO:0000313" key="1">
    <source>
        <dbReference type="EMBL" id="KGE85407.1"/>
    </source>
</evidence>
<reference evidence="1 2" key="1">
    <citation type="journal article" date="2014" name="Int. J. Syst. Evol. Microbiol.">
        <title>Phaeodactylibacter xiamenensis gen. nov., sp. nov., a member of the family Saprospiraceae isolated from the marine alga Phaeodactylum tricornutum.</title>
        <authorList>
            <person name="Chen Z.Jr."/>
            <person name="Lei X."/>
            <person name="Lai Q."/>
            <person name="Li Y."/>
            <person name="Zhang B."/>
            <person name="Zhang J."/>
            <person name="Zhang H."/>
            <person name="Yang L."/>
            <person name="Zheng W."/>
            <person name="Tian Y."/>
            <person name="Yu Z."/>
            <person name="Xu H.Jr."/>
            <person name="Zheng T."/>
        </authorList>
    </citation>
    <scope>NUCLEOTIDE SEQUENCE [LARGE SCALE GENOMIC DNA]</scope>
    <source>
        <strain evidence="1 2">KD52</strain>
    </source>
</reference>
<name>A0A098S2L3_9BACT</name>
<gene>
    <name evidence="1" type="ORF">IX84_28390</name>
</gene>
<dbReference type="STRING" id="1524460.IX84_28390"/>
<keyword evidence="2" id="KW-1185">Reference proteome</keyword>
<dbReference type="InterPro" id="IPR011889">
    <property type="entry name" value="Liste_lipo_26"/>
</dbReference>
<organism evidence="1 2">
    <name type="scientific">Phaeodactylibacter xiamenensis</name>
    <dbReference type="NCBI Taxonomy" id="1524460"/>
    <lineage>
        <taxon>Bacteria</taxon>
        <taxon>Pseudomonadati</taxon>
        <taxon>Bacteroidota</taxon>
        <taxon>Saprospiria</taxon>
        <taxon>Saprospirales</taxon>
        <taxon>Haliscomenobacteraceae</taxon>
        <taxon>Phaeodactylibacter</taxon>
    </lineage>
</organism>
<protein>
    <submittedName>
        <fullName evidence="1">Uncharacterized protein</fullName>
    </submittedName>
</protein>
<accession>A0A098S2L3</accession>
<dbReference type="OrthoDB" id="1522652at2"/>
<sequence>MFGMSLGASSFDQPIGNWEVSNVTDMFGMFQGASAFDQDIGDWNVANVTNMAGMFFQASAFNGALTDSNKPDWGTSCNPKVIIVSVPADSTYGLGTVLEFVVNFNRIVIVSGTPQLSISLDGSTVQADYASGTGTKALTFTYMVAYGDEDTDGITVTPTLGLNEGTMTGVWGSDADLALSGVGATDNVLVDAVPPVAACLQSTVELGPNGTYTLQESDVFDAIESSIFQSVQPSPAGAAHRG</sequence>
<comment type="caution">
    <text evidence="1">The sequence shown here is derived from an EMBL/GenBank/DDBJ whole genome shotgun (WGS) entry which is preliminary data.</text>
</comment>
<proteinExistence type="predicted"/>
<dbReference type="Proteomes" id="UP000029736">
    <property type="component" value="Unassembled WGS sequence"/>
</dbReference>
<dbReference type="Pfam" id="PF03382">
    <property type="entry name" value="DUF285"/>
    <property type="match status" value="1"/>
</dbReference>
<dbReference type="AlphaFoldDB" id="A0A098S2L3"/>